<accession>A0A0A1FDQ9</accession>
<dbReference type="Proteomes" id="UP000030302">
    <property type="component" value="Chromosome"/>
</dbReference>
<evidence type="ECO:0000313" key="2">
    <source>
        <dbReference type="Proteomes" id="UP000030302"/>
    </source>
</evidence>
<dbReference type="AlphaFoldDB" id="A0A0A1FDQ9"/>
<reference evidence="2" key="1">
    <citation type="journal article" date="2014" name="Soil Biol. Biochem.">
        <title>Structure and function of bacterial communities in ageing soils: Insights from the Mendocino ecological staircase.</title>
        <authorList>
            <person name="Uroz S."/>
            <person name="Tech J.J."/>
            <person name="Sawaya N.A."/>
            <person name="Frey-Klett P."/>
            <person name="Leveau J.H.J."/>
        </authorList>
    </citation>
    <scope>NUCLEOTIDE SEQUENCE [LARGE SCALE GENOMIC DNA]</scope>
    <source>
        <strain evidence="2">Cal35</strain>
    </source>
</reference>
<dbReference type="EMBL" id="CP009962">
    <property type="protein sequence ID" value="AIY41749.1"/>
    <property type="molecule type" value="Genomic_DNA"/>
</dbReference>
<dbReference type="KEGG" id="care:LT85_2591"/>
<dbReference type="HOGENOM" id="CLU_3307838_0_0_4"/>
<name>A0A0A1FDQ9_9BURK</name>
<organism evidence="1 2">
    <name type="scientific">Collimonas arenae</name>
    <dbReference type="NCBI Taxonomy" id="279058"/>
    <lineage>
        <taxon>Bacteria</taxon>
        <taxon>Pseudomonadati</taxon>
        <taxon>Pseudomonadota</taxon>
        <taxon>Betaproteobacteria</taxon>
        <taxon>Burkholderiales</taxon>
        <taxon>Oxalobacteraceae</taxon>
        <taxon>Collimonas</taxon>
    </lineage>
</organism>
<proteinExistence type="predicted"/>
<keyword evidence="2" id="KW-1185">Reference proteome</keyword>
<sequence length="39" mass="4632">MVLREVMVKFADRLYFLCYVLMTAKESEQKATLHSKTNH</sequence>
<gene>
    <name evidence="1" type="ORF">LT85_2591</name>
</gene>
<protein>
    <submittedName>
        <fullName evidence="1">Uncharacterized protein</fullName>
    </submittedName>
</protein>
<evidence type="ECO:0000313" key="1">
    <source>
        <dbReference type="EMBL" id="AIY41749.1"/>
    </source>
</evidence>